<evidence type="ECO:0000256" key="11">
    <source>
        <dbReference type="ARBA" id="ARBA00066744"/>
    </source>
</evidence>
<dbReference type="GO" id="GO:0005886">
    <property type="term" value="C:plasma membrane"/>
    <property type="evidence" value="ECO:0007669"/>
    <property type="project" value="UniProtKB-SubCell"/>
</dbReference>
<dbReference type="InterPro" id="IPR027417">
    <property type="entry name" value="P-loop_NTPase"/>
</dbReference>
<dbReference type="FunFam" id="3.30.70.2570:FF:000001">
    <property type="entry name" value="Translation factor GUF1, mitochondrial"/>
    <property type="match status" value="1"/>
</dbReference>
<keyword evidence="5 12" id="KW-0648">Protein biosynthesis</keyword>
<dbReference type="AlphaFoldDB" id="A0A1T4LVA9"/>
<dbReference type="Pfam" id="PF00679">
    <property type="entry name" value="EFG_C"/>
    <property type="match status" value="1"/>
</dbReference>
<evidence type="ECO:0000313" key="15">
    <source>
        <dbReference type="Proteomes" id="UP000190389"/>
    </source>
</evidence>
<dbReference type="Gene3D" id="3.30.70.2570">
    <property type="entry name" value="Elongation factor 4, C-terminal domain"/>
    <property type="match status" value="1"/>
</dbReference>
<dbReference type="FunFam" id="2.40.30.10:FF:000015">
    <property type="entry name" value="Translation factor GUF1, mitochondrial"/>
    <property type="match status" value="1"/>
</dbReference>
<dbReference type="PANTHER" id="PTHR43512:SF4">
    <property type="entry name" value="TRANSLATION FACTOR GUF1 HOMOLOG, CHLOROPLASTIC"/>
    <property type="match status" value="1"/>
</dbReference>
<dbReference type="Gene3D" id="3.30.70.240">
    <property type="match status" value="1"/>
</dbReference>
<accession>A0A1T4LVA9</accession>
<dbReference type="InterPro" id="IPR005225">
    <property type="entry name" value="Small_GTP-bd"/>
</dbReference>
<dbReference type="CDD" id="cd01890">
    <property type="entry name" value="LepA"/>
    <property type="match status" value="1"/>
</dbReference>
<dbReference type="FunFam" id="3.30.70.240:FF:000007">
    <property type="entry name" value="Translation factor GUF1, mitochondrial"/>
    <property type="match status" value="1"/>
</dbReference>
<evidence type="ECO:0000256" key="10">
    <source>
        <dbReference type="ARBA" id="ARBA00061052"/>
    </source>
</evidence>
<dbReference type="EMBL" id="FUXF01000021">
    <property type="protein sequence ID" value="SJZ58680.1"/>
    <property type="molecule type" value="Genomic_DNA"/>
</dbReference>
<organism evidence="14 15">
    <name type="scientific">Mycoplasmopsis verecunda</name>
    <dbReference type="NCBI Taxonomy" id="171291"/>
    <lineage>
        <taxon>Bacteria</taxon>
        <taxon>Bacillati</taxon>
        <taxon>Mycoplasmatota</taxon>
        <taxon>Mycoplasmoidales</taxon>
        <taxon>Metamycoplasmataceae</taxon>
        <taxon>Mycoplasmopsis</taxon>
    </lineage>
</organism>
<evidence type="ECO:0000256" key="7">
    <source>
        <dbReference type="ARBA" id="ARBA00023136"/>
    </source>
</evidence>
<dbReference type="EC" id="3.6.5.n1" evidence="11 12"/>
<dbReference type="PANTHER" id="PTHR43512">
    <property type="entry name" value="TRANSLATION FACTOR GUF1-RELATED"/>
    <property type="match status" value="1"/>
</dbReference>
<dbReference type="PROSITE" id="PS51722">
    <property type="entry name" value="G_TR_2"/>
    <property type="match status" value="1"/>
</dbReference>
<dbReference type="SMART" id="SM00838">
    <property type="entry name" value="EFG_C"/>
    <property type="match status" value="1"/>
</dbReference>
<dbReference type="Gene3D" id="3.30.70.870">
    <property type="entry name" value="Elongation Factor G (Translational Gtpase), domain 3"/>
    <property type="match status" value="1"/>
</dbReference>
<dbReference type="NCBIfam" id="TIGR00231">
    <property type="entry name" value="small_GTP"/>
    <property type="match status" value="1"/>
</dbReference>
<sequence>MNKDKIRNFSIIAHIDHGKSTLADRILEYTNTVANRDLKAQFLDSMDLEQERGITIKLNAVQIKYKDYIFHLIDTPGHVDFNYEVSRSLAASEGALLLVDATQGIEAQTLANVYLALENNLEILPVINKIDLPSANVEEVKEEIENVIGIPTDNAILVSAKTGQGVHELLDSIVKYIPAPKDADDNKPLKALIFDSYFDPYRGVVMLIRVFEGKLRTGDKFLFMSRMNDEQPYHVIDLGVRNPYETKKDELVAGEVGWVSAAIRDAKEVNVGDTITLANNPTDKALPGYKKMKPVVFTGFYPIDTRDYMDLKESLEKISLSDSSITWEQETSKALGFGFRVGFLGMLHMEILQERLDREYKVGIIATSPSVEYKVTTTKGQVELISNPTLFPDRTFIEKIEEPYVEASIFVPNEYIGNVMELCQNKRGIYKSLEMVDSRRSKVVYELPLAETIFDFFDRLKSSTKGYASFEYEWIGYRESDLVKVDILLNGDKVDAFSIITHREKAYESARELCQKLKDAIPRQNFEVPVQATIGGKIIARETIKAYRKDVTAKLYGGDVTRRQKLLKKQKEGKKRMKKLGSIEVPQEAFLSVLKTNIDPKK</sequence>
<comment type="subcellular location">
    <subcellularLocation>
        <location evidence="12">Cell membrane</location>
        <topology evidence="12">Peripheral membrane protein</topology>
        <orientation evidence="12">Cytoplasmic side</orientation>
    </subcellularLocation>
</comment>
<evidence type="ECO:0000256" key="2">
    <source>
        <dbReference type="ARBA" id="ARBA00022475"/>
    </source>
</evidence>
<dbReference type="Gene3D" id="2.40.30.10">
    <property type="entry name" value="Translation factors"/>
    <property type="match status" value="1"/>
</dbReference>
<feature type="binding site" evidence="12">
    <location>
        <begin position="16"/>
        <end position="21"/>
    </location>
    <ligand>
        <name>GTP</name>
        <dbReference type="ChEBI" id="CHEBI:37565"/>
    </ligand>
</feature>
<evidence type="ECO:0000256" key="6">
    <source>
        <dbReference type="ARBA" id="ARBA00023134"/>
    </source>
</evidence>
<dbReference type="InterPro" id="IPR009000">
    <property type="entry name" value="Transl_B-barrel_sf"/>
</dbReference>
<dbReference type="InterPro" id="IPR031157">
    <property type="entry name" value="G_TR_CS"/>
</dbReference>
<feature type="domain" description="Tr-type G" evidence="13">
    <location>
        <begin position="4"/>
        <end position="181"/>
    </location>
</feature>
<dbReference type="InterPro" id="IPR038363">
    <property type="entry name" value="LepA_C_sf"/>
</dbReference>
<dbReference type="PRINTS" id="PR00315">
    <property type="entry name" value="ELONGATNFCT"/>
</dbReference>
<dbReference type="HAMAP" id="MF_00071">
    <property type="entry name" value="LepA"/>
    <property type="match status" value="1"/>
</dbReference>
<keyword evidence="15" id="KW-1185">Reference proteome</keyword>
<dbReference type="SUPFAM" id="SSF52540">
    <property type="entry name" value="P-loop containing nucleoside triphosphate hydrolases"/>
    <property type="match status" value="1"/>
</dbReference>
<dbReference type="GO" id="GO:0003746">
    <property type="term" value="F:translation elongation factor activity"/>
    <property type="evidence" value="ECO:0007669"/>
    <property type="project" value="UniProtKB-UniRule"/>
</dbReference>
<dbReference type="InterPro" id="IPR006297">
    <property type="entry name" value="EF-4"/>
</dbReference>
<dbReference type="Pfam" id="PF06421">
    <property type="entry name" value="LepA_C"/>
    <property type="match status" value="1"/>
</dbReference>
<keyword evidence="2 12" id="KW-1003">Cell membrane</keyword>
<reference evidence="15" key="1">
    <citation type="submission" date="2017-02" db="EMBL/GenBank/DDBJ databases">
        <authorList>
            <person name="Varghese N."/>
            <person name="Submissions S."/>
        </authorList>
    </citation>
    <scope>NUCLEOTIDE SEQUENCE [LARGE SCALE GENOMIC DNA]</scope>
    <source>
        <strain evidence="15">ATCC 27862</strain>
    </source>
</reference>
<dbReference type="CDD" id="cd16260">
    <property type="entry name" value="EF4_III"/>
    <property type="match status" value="1"/>
</dbReference>
<dbReference type="RefSeq" id="WP_078747266.1">
    <property type="nucleotide sequence ID" value="NZ_CP137850.1"/>
</dbReference>
<dbReference type="Gene3D" id="3.40.50.300">
    <property type="entry name" value="P-loop containing nucleotide triphosphate hydrolases"/>
    <property type="match status" value="1"/>
</dbReference>
<dbReference type="InterPro" id="IPR000640">
    <property type="entry name" value="EFG_V-like"/>
</dbReference>
<evidence type="ECO:0000256" key="1">
    <source>
        <dbReference type="ARBA" id="ARBA00005454"/>
    </source>
</evidence>
<dbReference type="PROSITE" id="PS00301">
    <property type="entry name" value="G_TR_1"/>
    <property type="match status" value="1"/>
</dbReference>
<dbReference type="CDD" id="cd03699">
    <property type="entry name" value="EF4_II"/>
    <property type="match status" value="1"/>
</dbReference>
<dbReference type="STRING" id="171291.SAMN02745154_00552"/>
<dbReference type="GO" id="GO:0045727">
    <property type="term" value="P:positive regulation of translation"/>
    <property type="evidence" value="ECO:0007669"/>
    <property type="project" value="UniProtKB-UniRule"/>
</dbReference>
<comment type="similarity">
    <text evidence="1 12">Belongs to the TRAFAC class translation factor GTPase superfamily. Classic translation factor GTPase family. LepA subfamily.</text>
</comment>
<evidence type="ECO:0000256" key="5">
    <source>
        <dbReference type="ARBA" id="ARBA00022917"/>
    </source>
</evidence>
<dbReference type="SUPFAM" id="SSF54980">
    <property type="entry name" value="EF-G C-terminal domain-like"/>
    <property type="match status" value="2"/>
</dbReference>
<comment type="similarity">
    <text evidence="10">Belongs to the GTP-binding elongation factor family. LepA subfamily.</text>
</comment>
<dbReference type="GO" id="GO:0003924">
    <property type="term" value="F:GTPase activity"/>
    <property type="evidence" value="ECO:0007669"/>
    <property type="project" value="UniProtKB-UniRule"/>
</dbReference>
<gene>
    <name evidence="12" type="primary">lepA</name>
    <name evidence="14" type="ORF">SAMN02745154_00552</name>
</gene>
<dbReference type="GO" id="GO:0005525">
    <property type="term" value="F:GTP binding"/>
    <property type="evidence" value="ECO:0007669"/>
    <property type="project" value="UniProtKB-UniRule"/>
</dbReference>
<evidence type="ECO:0000313" key="14">
    <source>
        <dbReference type="EMBL" id="SJZ58680.1"/>
    </source>
</evidence>
<proteinExistence type="inferred from homology"/>
<dbReference type="CDD" id="cd03709">
    <property type="entry name" value="lepA_C"/>
    <property type="match status" value="1"/>
</dbReference>
<evidence type="ECO:0000256" key="3">
    <source>
        <dbReference type="ARBA" id="ARBA00022741"/>
    </source>
</evidence>
<comment type="function">
    <text evidence="9 12">Required for accurate and efficient protein synthesis under certain stress conditions. May act as a fidelity factor of the translation reaction, by catalyzing a one-codon backward translocation of tRNAs on improperly translocated ribosomes. Back-translocation proceeds from a post-translocation (POST) complex to a pre-translocation (PRE) complex, thus giving elongation factor G a second chance to translocate the tRNAs correctly. Binds to ribosomes in a GTP-dependent manner.</text>
</comment>
<protein>
    <recommendedName>
        <fullName evidence="11 12">Elongation factor 4</fullName>
        <shortName evidence="12">EF-4</shortName>
        <ecNumber evidence="11 12">3.6.5.n1</ecNumber>
    </recommendedName>
    <alternativeName>
        <fullName evidence="12">Ribosomal back-translocase LepA</fullName>
    </alternativeName>
</protein>
<dbReference type="OrthoDB" id="9804431at2"/>
<evidence type="ECO:0000256" key="4">
    <source>
        <dbReference type="ARBA" id="ARBA00022801"/>
    </source>
</evidence>
<dbReference type="Proteomes" id="UP000190389">
    <property type="component" value="Unassembled WGS sequence"/>
</dbReference>
<evidence type="ECO:0000256" key="9">
    <source>
        <dbReference type="ARBA" id="ARBA00057626"/>
    </source>
</evidence>
<dbReference type="Pfam" id="PF00009">
    <property type="entry name" value="GTP_EFTU"/>
    <property type="match status" value="1"/>
</dbReference>
<evidence type="ECO:0000256" key="12">
    <source>
        <dbReference type="HAMAP-Rule" id="MF_00071"/>
    </source>
</evidence>
<dbReference type="GO" id="GO:0043022">
    <property type="term" value="F:ribosome binding"/>
    <property type="evidence" value="ECO:0007669"/>
    <property type="project" value="UniProtKB-UniRule"/>
</dbReference>
<dbReference type="InterPro" id="IPR035647">
    <property type="entry name" value="EFG_III/V"/>
</dbReference>
<keyword evidence="7 12" id="KW-0472">Membrane</keyword>
<keyword evidence="4 12" id="KW-0378">Hydrolase</keyword>
<evidence type="ECO:0000259" key="13">
    <source>
        <dbReference type="PROSITE" id="PS51722"/>
    </source>
</evidence>
<dbReference type="FunFam" id="3.40.50.300:FF:000078">
    <property type="entry name" value="Elongation factor 4"/>
    <property type="match status" value="1"/>
</dbReference>
<dbReference type="FunFam" id="3.30.70.870:FF:000004">
    <property type="entry name" value="Translation factor GUF1, mitochondrial"/>
    <property type="match status" value="1"/>
</dbReference>
<dbReference type="Pfam" id="PF03144">
    <property type="entry name" value="GTP_EFTU_D2"/>
    <property type="match status" value="1"/>
</dbReference>
<name>A0A1T4LVA9_9BACT</name>
<evidence type="ECO:0000256" key="8">
    <source>
        <dbReference type="ARBA" id="ARBA00050293"/>
    </source>
</evidence>
<dbReference type="NCBIfam" id="TIGR01393">
    <property type="entry name" value="lepA"/>
    <property type="match status" value="1"/>
</dbReference>
<dbReference type="InterPro" id="IPR004161">
    <property type="entry name" value="EFTu-like_2"/>
</dbReference>
<dbReference type="InterPro" id="IPR000795">
    <property type="entry name" value="T_Tr_GTP-bd_dom"/>
</dbReference>
<dbReference type="InterPro" id="IPR035654">
    <property type="entry name" value="LepA_IV"/>
</dbReference>
<feature type="binding site" evidence="12">
    <location>
        <begin position="128"/>
        <end position="131"/>
    </location>
    <ligand>
        <name>GTP</name>
        <dbReference type="ChEBI" id="CHEBI:37565"/>
    </ligand>
</feature>
<keyword evidence="6 12" id="KW-0342">GTP-binding</keyword>
<keyword evidence="3 12" id="KW-0547">Nucleotide-binding</keyword>
<comment type="catalytic activity">
    <reaction evidence="8 12">
        <text>GTP + H2O = GDP + phosphate + H(+)</text>
        <dbReference type="Rhea" id="RHEA:19669"/>
        <dbReference type="ChEBI" id="CHEBI:15377"/>
        <dbReference type="ChEBI" id="CHEBI:15378"/>
        <dbReference type="ChEBI" id="CHEBI:37565"/>
        <dbReference type="ChEBI" id="CHEBI:43474"/>
        <dbReference type="ChEBI" id="CHEBI:58189"/>
        <dbReference type="EC" id="3.6.5.n1"/>
    </reaction>
</comment>
<dbReference type="SUPFAM" id="SSF50447">
    <property type="entry name" value="Translation proteins"/>
    <property type="match status" value="1"/>
</dbReference>
<dbReference type="InterPro" id="IPR013842">
    <property type="entry name" value="LepA_CTD"/>
</dbReference>